<dbReference type="GO" id="GO:0005634">
    <property type="term" value="C:nucleus"/>
    <property type="evidence" value="ECO:0007669"/>
    <property type="project" value="UniProtKB-SubCell"/>
</dbReference>
<evidence type="ECO:0000256" key="4">
    <source>
        <dbReference type="ARBA" id="ARBA00023163"/>
    </source>
</evidence>
<keyword evidence="4" id="KW-0804">Transcription</keyword>
<dbReference type="AlphaFoldDB" id="A0A453GM40"/>
<feature type="region of interest" description="Disordered" evidence="6">
    <location>
        <begin position="149"/>
        <end position="171"/>
    </location>
</feature>
<keyword evidence="3" id="KW-0238">DNA-binding</keyword>
<dbReference type="PANTHER" id="PTHR31719">
    <property type="entry name" value="NAC TRANSCRIPTION FACTOR 56"/>
    <property type="match status" value="1"/>
</dbReference>
<dbReference type="InterPro" id="IPR036093">
    <property type="entry name" value="NAC_dom_sf"/>
</dbReference>
<dbReference type="Gene3D" id="2.170.150.80">
    <property type="entry name" value="NAC domain"/>
    <property type="match status" value="1"/>
</dbReference>
<reference evidence="8" key="5">
    <citation type="journal article" date="2021" name="G3 (Bethesda)">
        <title>Aegilops tauschii genome assembly Aet v5.0 features greater sequence contiguity and improved annotation.</title>
        <authorList>
            <person name="Wang L."/>
            <person name="Zhu T."/>
            <person name="Rodriguez J.C."/>
            <person name="Deal K.R."/>
            <person name="Dubcovsky J."/>
            <person name="McGuire P.E."/>
            <person name="Lux T."/>
            <person name="Spannagl M."/>
            <person name="Mayer K.F.X."/>
            <person name="Baldrich P."/>
            <person name="Meyers B.C."/>
            <person name="Huo N."/>
            <person name="Gu Y.Q."/>
            <person name="Zhou H."/>
            <person name="Devos K.M."/>
            <person name="Bennetzen J.L."/>
            <person name="Unver T."/>
            <person name="Budak H."/>
            <person name="Gulick P.J."/>
            <person name="Galiba G."/>
            <person name="Kalapos B."/>
            <person name="Nelson D.R."/>
            <person name="Li P."/>
            <person name="You F.M."/>
            <person name="Luo M.C."/>
            <person name="Dvorak J."/>
        </authorList>
    </citation>
    <scope>NUCLEOTIDE SEQUENCE [LARGE SCALE GENOMIC DNA]</scope>
    <source>
        <strain evidence="8">cv. AL8/78</strain>
    </source>
</reference>
<dbReference type="GO" id="GO:0006355">
    <property type="term" value="P:regulation of DNA-templated transcription"/>
    <property type="evidence" value="ECO:0007669"/>
    <property type="project" value="InterPro"/>
</dbReference>
<reference evidence="9" key="1">
    <citation type="journal article" date="2014" name="Science">
        <title>Ancient hybridizations among the ancestral genomes of bread wheat.</title>
        <authorList>
            <consortium name="International Wheat Genome Sequencing Consortium,"/>
            <person name="Marcussen T."/>
            <person name="Sandve S.R."/>
            <person name="Heier L."/>
            <person name="Spannagl M."/>
            <person name="Pfeifer M."/>
            <person name="Jakobsen K.S."/>
            <person name="Wulff B.B."/>
            <person name="Steuernagel B."/>
            <person name="Mayer K.F."/>
            <person name="Olsen O.A."/>
        </authorList>
    </citation>
    <scope>NUCLEOTIDE SEQUENCE [LARGE SCALE GENOMIC DNA]</scope>
    <source>
        <strain evidence="9">cv. AL8/78</strain>
    </source>
</reference>
<evidence type="ECO:0000256" key="5">
    <source>
        <dbReference type="ARBA" id="ARBA00023242"/>
    </source>
</evidence>
<evidence type="ECO:0000256" key="2">
    <source>
        <dbReference type="ARBA" id="ARBA00023015"/>
    </source>
</evidence>
<proteinExistence type="predicted"/>
<evidence type="ECO:0000256" key="3">
    <source>
        <dbReference type="ARBA" id="ARBA00023125"/>
    </source>
</evidence>
<keyword evidence="9" id="KW-1185">Reference proteome</keyword>
<dbReference type="Pfam" id="PF02365">
    <property type="entry name" value="NAM"/>
    <property type="match status" value="1"/>
</dbReference>
<sequence length="266" mass="29859">VLEVHFLAVAVRPRSLAASYCLVVAERLDFIGGRGDFIGEMEKEINIGGADGVEVRKEAGEEEEINLGVAGGVLVKKEAGEEEEIEFDPTDDELVLHFLRPQLRGFAPRVAGAVVEAEPCAATPWELLARHGLLRRGHGYFFAARRRGKGTQARRTPDGGGGSWMHSGNKEHRRSVTELGVVARWSMTLYCFYARGGVKGEGGAQQGRRSTGWAMSEYEITDPRCYRRADDGEEDHYWVLCHVRRSTRKNVKPRSWECWKSWDLQR</sequence>
<dbReference type="SUPFAM" id="SSF101941">
    <property type="entry name" value="NAC domain"/>
    <property type="match status" value="1"/>
</dbReference>
<evidence type="ECO:0000313" key="8">
    <source>
        <dbReference type="EnsemblPlants" id="AET3Gv21108800.1"/>
    </source>
</evidence>
<dbReference type="Gramene" id="AET3Gv21108800.1">
    <property type="protein sequence ID" value="AET3Gv21108800.1"/>
    <property type="gene ID" value="AET3Gv21108800"/>
</dbReference>
<protein>
    <recommendedName>
        <fullName evidence="7">NAC domain-containing protein</fullName>
    </recommendedName>
</protein>
<name>A0A453GM40_AEGTS</name>
<dbReference type="PANTHER" id="PTHR31719:SF88">
    <property type="entry name" value="OS07G0272700 PROTEIN"/>
    <property type="match status" value="1"/>
</dbReference>
<evidence type="ECO:0000313" key="9">
    <source>
        <dbReference type="Proteomes" id="UP000015105"/>
    </source>
</evidence>
<keyword evidence="2" id="KW-0805">Transcription regulation</keyword>
<dbReference type="EnsemblPlants" id="AET3Gv21108800.1">
    <property type="protein sequence ID" value="AET3Gv21108800.1"/>
    <property type="gene ID" value="AET3Gv21108800"/>
</dbReference>
<evidence type="ECO:0000256" key="6">
    <source>
        <dbReference type="SAM" id="MobiDB-lite"/>
    </source>
</evidence>
<comment type="subcellular location">
    <subcellularLocation>
        <location evidence="1">Nucleus</location>
    </subcellularLocation>
</comment>
<accession>A0A453GM40</accession>
<keyword evidence="5" id="KW-0539">Nucleus</keyword>
<dbReference type="STRING" id="200361.A0A453GM40"/>
<evidence type="ECO:0000256" key="1">
    <source>
        <dbReference type="ARBA" id="ARBA00004123"/>
    </source>
</evidence>
<reference evidence="9" key="2">
    <citation type="journal article" date="2017" name="Nat. Plants">
        <title>The Aegilops tauschii genome reveals multiple impacts of transposons.</title>
        <authorList>
            <person name="Zhao G."/>
            <person name="Zou C."/>
            <person name="Li K."/>
            <person name="Wang K."/>
            <person name="Li T."/>
            <person name="Gao L."/>
            <person name="Zhang X."/>
            <person name="Wang H."/>
            <person name="Yang Z."/>
            <person name="Liu X."/>
            <person name="Jiang W."/>
            <person name="Mao L."/>
            <person name="Kong X."/>
            <person name="Jiao Y."/>
            <person name="Jia J."/>
        </authorList>
    </citation>
    <scope>NUCLEOTIDE SEQUENCE [LARGE SCALE GENOMIC DNA]</scope>
    <source>
        <strain evidence="9">cv. AL8/78</strain>
    </source>
</reference>
<dbReference type="PROSITE" id="PS51005">
    <property type="entry name" value="NAC"/>
    <property type="match status" value="1"/>
</dbReference>
<dbReference type="GO" id="GO:0003677">
    <property type="term" value="F:DNA binding"/>
    <property type="evidence" value="ECO:0007669"/>
    <property type="project" value="UniProtKB-KW"/>
</dbReference>
<feature type="domain" description="NAC" evidence="7">
    <location>
        <begin position="81"/>
        <end position="246"/>
    </location>
</feature>
<dbReference type="Proteomes" id="UP000015105">
    <property type="component" value="Chromosome 3D"/>
</dbReference>
<evidence type="ECO:0000259" key="7">
    <source>
        <dbReference type="PROSITE" id="PS51005"/>
    </source>
</evidence>
<dbReference type="InterPro" id="IPR003441">
    <property type="entry name" value="NAC-dom"/>
</dbReference>
<organism evidence="8 9">
    <name type="scientific">Aegilops tauschii subsp. strangulata</name>
    <name type="common">Goatgrass</name>
    <dbReference type="NCBI Taxonomy" id="200361"/>
    <lineage>
        <taxon>Eukaryota</taxon>
        <taxon>Viridiplantae</taxon>
        <taxon>Streptophyta</taxon>
        <taxon>Embryophyta</taxon>
        <taxon>Tracheophyta</taxon>
        <taxon>Spermatophyta</taxon>
        <taxon>Magnoliopsida</taxon>
        <taxon>Liliopsida</taxon>
        <taxon>Poales</taxon>
        <taxon>Poaceae</taxon>
        <taxon>BOP clade</taxon>
        <taxon>Pooideae</taxon>
        <taxon>Triticodae</taxon>
        <taxon>Triticeae</taxon>
        <taxon>Triticinae</taxon>
        <taxon>Aegilops</taxon>
    </lineage>
</organism>
<reference evidence="8" key="4">
    <citation type="submission" date="2019-03" db="UniProtKB">
        <authorList>
            <consortium name="EnsemblPlants"/>
        </authorList>
    </citation>
    <scope>IDENTIFICATION</scope>
</reference>
<reference evidence="8" key="3">
    <citation type="journal article" date="2017" name="Nature">
        <title>Genome sequence of the progenitor of the wheat D genome Aegilops tauschii.</title>
        <authorList>
            <person name="Luo M.C."/>
            <person name="Gu Y.Q."/>
            <person name="Puiu D."/>
            <person name="Wang H."/>
            <person name="Twardziok S.O."/>
            <person name="Deal K.R."/>
            <person name="Huo N."/>
            <person name="Zhu T."/>
            <person name="Wang L."/>
            <person name="Wang Y."/>
            <person name="McGuire P.E."/>
            <person name="Liu S."/>
            <person name="Long H."/>
            <person name="Ramasamy R.K."/>
            <person name="Rodriguez J.C."/>
            <person name="Van S.L."/>
            <person name="Yuan L."/>
            <person name="Wang Z."/>
            <person name="Xia Z."/>
            <person name="Xiao L."/>
            <person name="Anderson O.D."/>
            <person name="Ouyang S."/>
            <person name="Liang Y."/>
            <person name="Zimin A.V."/>
            <person name="Pertea G."/>
            <person name="Qi P."/>
            <person name="Bennetzen J.L."/>
            <person name="Dai X."/>
            <person name="Dawson M.W."/>
            <person name="Muller H.G."/>
            <person name="Kugler K."/>
            <person name="Rivarola-Duarte L."/>
            <person name="Spannagl M."/>
            <person name="Mayer K.F.X."/>
            <person name="Lu F.H."/>
            <person name="Bevan M.W."/>
            <person name="Leroy P."/>
            <person name="Li P."/>
            <person name="You F.M."/>
            <person name="Sun Q."/>
            <person name="Liu Z."/>
            <person name="Lyons E."/>
            <person name="Wicker T."/>
            <person name="Salzberg S.L."/>
            <person name="Devos K.M."/>
            <person name="Dvorak J."/>
        </authorList>
    </citation>
    <scope>NUCLEOTIDE SEQUENCE [LARGE SCALE GENOMIC DNA]</scope>
    <source>
        <strain evidence="8">cv. AL8/78</strain>
    </source>
</reference>